<dbReference type="SMART" id="SM00228">
    <property type="entry name" value="PDZ"/>
    <property type="match status" value="1"/>
</dbReference>
<gene>
    <name evidence="3" type="ORF">IFO71_19595</name>
</gene>
<dbReference type="PROSITE" id="PS51257">
    <property type="entry name" value="PROKAR_LIPOPROTEIN"/>
    <property type="match status" value="1"/>
</dbReference>
<keyword evidence="4" id="KW-1185">Reference proteome</keyword>
<evidence type="ECO:0000256" key="1">
    <source>
        <dbReference type="SAM" id="SignalP"/>
    </source>
</evidence>
<feature type="signal peptide" evidence="1">
    <location>
        <begin position="1"/>
        <end position="25"/>
    </location>
</feature>
<protein>
    <recommendedName>
        <fullName evidence="2">PDZ domain-containing protein</fullName>
    </recommendedName>
</protein>
<dbReference type="InterPro" id="IPR041489">
    <property type="entry name" value="PDZ_6"/>
</dbReference>
<feature type="chain" id="PRO_5043969056" description="PDZ domain-containing protein" evidence="1">
    <location>
        <begin position="26"/>
        <end position="288"/>
    </location>
</feature>
<keyword evidence="1" id="KW-0732">Signal</keyword>
<evidence type="ECO:0000313" key="4">
    <source>
        <dbReference type="Proteomes" id="UP000613768"/>
    </source>
</evidence>
<dbReference type="RefSeq" id="WP_192031378.1">
    <property type="nucleotide sequence ID" value="NZ_JACYTR010000074.1"/>
</dbReference>
<reference evidence="3 4" key="1">
    <citation type="submission" date="2020-09" db="EMBL/GenBank/DDBJ databases">
        <title>Pseudoxanthomonas sp. CAU 1598 isolated from sand of Yaerae Beach.</title>
        <authorList>
            <person name="Kim W."/>
        </authorList>
    </citation>
    <scope>NUCLEOTIDE SEQUENCE [LARGE SCALE GENOMIC DNA]</scope>
    <source>
        <strain evidence="3 4">CAU 1598</strain>
    </source>
</reference>
<comment type="caution">
    <text evidence="3">The sequence shown here is derived from an EMBL/GenBank/DDBJ whole genome shotgun (WGS) entry which is preliminary data.</text>
</comment>
<dbReference type="EMBL" id="JACYTR010000074">
    <property type="protein sequence ID" value="MBD8527957.1"/>
    <property type="molecule type" value="Genomic_DNA"/>
</dbReference>
<dbReference type="Pfam" id="PF17820">
    <property type="entry name" value="PDZ_6"/>
    <property type="match status" value="1"/>
</dbReference>
<accession>A0AAW3ZSC9</accession>
<dbReference type="InterPro" id="IPR036034">
    <property type="entry name" value="PDZ_sf"/>
</dbReference>
<evidence type="ECO:0000259" key="2">
    <source>
        <dbReference type="PROSITE" id="PS50106"/>
    </source>
</evidence>
<name>A0AAW3ZSC9_9GAMM</name>
<dbReference type="PROSITE" id="PS50106">
    <property type="entry name" value="PDZ"/>
    <property type="match status" value="1"/>
</dbReference>
<sequence>MKTCLANTSLALSLAALLGACPSVAGEALNSLDQAVLDMTSGGALLEVVEQPPRTVWELGAVVGAPESESAPRIMAVTPGAAAQRMGLRTGDRLLAVNEQPLPAGSEGASLLRQALSSAEGQIAFEVQRDNQIVPLEGPLDRTDVPGYRLEIATTAASSGGGAGDGSSCARVSTFDVSPRTQELHRAVLIAIDGELPGPLSAATFRITPGKHVLKVAEAIDGYEFTPVQLRQRNRQMLDVRYKELELVAEPGITYRLAAKLHRDQRHQIYSGNYWEPVIWKESPEPCR</sequence>
<evidence type="ECO:0000313" key="3">
    <source>
        <dbReference type="EMBL" id="MBD8527957.1"/>
    </source>
</evidence>
<dbReference type="SUPFAM" id="SSF50156">
    <property type="entry name" value="PDZ domain-like"/>
    <property type="match status" value="1"/>
</dbReference>
<feature type="domain" description="PDZ" evidence="2">
    <location>
        <begin position="45"/>
        <end position="131"/>
    </location>
</feature>
<dbReference type="InterPro" id="IPR001478">
    <property type="entry name" value="PDZ"/>
</dbReference>
<dbReference type="Gene3D" id="2.30.42.10">
    <property type="match status" value="1"/>
</dbReference>
<dbReference type="Proteomes" id="UP000613768">
    <property type="component" value="Unassembled WGS sequence"/>
</dbReference>
<proteinExistence type="predicted"/>
<dbReference type="AlphaFoldDB" id="A0AAW3ZSC9"/>
<organism evidence="3 4">
    <name type="scientific">Pseudomarimonas arenosa</name>
    <dbReference type="NCBI Taxonomy" id="2774145"/>
    <lineage>
        <taxon>Bacteria</taxon>
        <taxon>Pseudomonadati</taxon>
        <taxon>Pseudomonadota</taxon>
        <taxon>Gammaproteobacteria</taxon>
        <taxon>Lysobacterales</taxon>
        <taxon>Lysobacteraceae</taxon>
        <taxon>Pseudomarimonas</taxon>
    </lineage>
</organism>